<dbReference type="Pfam" id="PF01755">
    <property type="entry name" value="Glyco_transf_25"/>
    <property type="match status" value="1"/>
</dbReference>
<protein>
    <submittedName>
        <fullName evidence="2">Glycosyltransferase family 25 (LPS biosynthesis protein)</fullName>
    </submittedName>
</protein>
<dbReference type="GO" id="GO:0016740">
    <property type="term" value="F:transferase activity"/>
    <property type="evidence" value="ECO:0007669"/>
    <property type="project" value="UniProtKB-KW"/>
</dbReference>
<accession>A0A0D0HRN1</accession>
<dbReference type="CDD" id="cd06532">
    <property type="entry name" value="Glyco_transf_25"/>
    <property type="match status" value="1"/>
</dbReference>
<evidence type="ECO:0000313" key="2">
    <source>
        <dbReference type="EMBL" id="KIS34725.1"/>
    </source>
</evidence>
<sequence>MEQFPPIFVISLKNSPRRDIIAQRLNGLKLNFKFIDGINGKTLSEEQKKCVDYHFYPETFAANRPLAIGEIGCAMSHLYIYNMMQEQNIDKAIILEDDAIVSQEFEHIVLDSLNKVPNTMDILFYEHGKAKTYFCKKNLIEGYRLVHYCTPSKRSKRTITRTTAYLITQEGANKLLKLAYPIRMPADYLTGALQLTGLNAYGVEPPCVFRGIDSEIDAIEQR</sequence>
<gene>
    <name evidence="2" type="ORF">NTHI1209_00327</name>
</gene>
<evidence type="ECO:0000313" key="3">
    <source>
        <dbReference type="Proteomes" id="UP000050700"/>
    </source>
</evidence>
<proteinExistence type="predicted"/>
<dbReference type="Proteomes" id="UP000050700">
    <property type="component" value="Unassembled WGS sequence"/>
</dbReference>
<feature type="domain" description="Glycosyl transferase family 25" evidence="1">
    <location>
        <begin position="5"/>
        <end position="190"/>
    </location>
</feature>
<keyword evidence="2" id="KW-0808">Transferase</keyword>
<dbReference type="EMBL" id="JMQP01000002">
    <property type="protein sequence ID" value="KIS34725.1"/>
    <property type="molecule type" value="Genomic_DNA"/>
</dbReference>
<evidence type="ECO:0000259" key="1">
    <source>
        <dbReference type="Pfam" id="PF01755"/>
    </source>
</evidence>
<dbReference type="InterPro" id="IPR002654">
    <property type="entry name" value="Glyco_trans_25"/>
</dbReference>
<dbReference type="AlphaFoldDB" id="A0A0D0HRN1"/>
<name>A0A0D0HRN1_HAEIF</name>
<dbReference type="PATRIC" id="fig|727.564.peg.991"/>
<dbReference type="RefSeq" id="WP_042600703.1">
    <property type="nucleotide sequence ID" value="NZ_CP089168.1"/>
</dbReference>
<comment type="caution">
    <text evidence="2">The sequence shown here is derived from an EMBL/GenBank/DDBJ whole genome shotgun (WGS) entry which is preliminary data.</text>
</comment>
<reference evidence="2 3" key="1">
    <citation type="submission" date="2014-05" db="EMBL/GenBank/DDBJ databases">
        <title>Methylome analysis of the phasevarions of Haemophilus influenzae.</title>
        <authorList>
            <person name="Atack J.M."/>
            <person name="Fox K.L."/>
            <person name="Power P.M."/>
            <person name="Clark T."/>
            <person name="Jurcisek J."/>
            <person name="Korlach J."/>
            <person name="Bakaletz L.O."/>
            <person name="Jennings M.P."/>
        </authorList>
    </citation>
    <scope>NUCLEOTIDE SEQUENCE [LARGE SCALE GENOMIC DNA]</scope>
    <source>
        <strain evidence="2 3">1209</strain>
    </source>
</reference>
<organism evidence="2 3">
    <name type="scientific">Haemophilus influenzae</name>
    <dbReference type="NCBI Taxonomy" id="727"/>
    <lineage>
        <taxon>Bacteria</taxon>
        <taxon>Pseudomonadati</taxon>
        <taxon>Pseudomonadota</taxon>
        <taxon>Gammaproteobacteria</taxon>
        <taxon>Pasteurellales</taxon>
        <taxon>Pasteurellaceae</taxon>
        <taxon>Haemophilus</taxon>
    </lineage>
</organism>